<evidence type="ECO:0000259" key="22">
    <source>
        <dbReference type="PROSITE" id="PS50812"/>
    </source>
</evidence>
<evidence type="ECO:0000256" key="9">
    <source>
        <dbReference type="ARBA" id="ARBA00022833"/>
    </source>
</evidence>
<dbReference type="InterPro" id="IPR048589">
    <property type="entry name" value="SAMD1-like_WH"/>
</dbReference>
<protein>
    <submittedName>
        <fullName evidence="26 27">Zinc finger MYND domain-containing protein 11 isoform X1</fullName>
    </submittedName>
</protein>
<dbReference type="PANTHER" id="PTHR46379:SF1">
    <property type="entry name" value="ZINC FINGER MYND DOMAIN-CONTAINING PROTEIN 11"/>
    <property type="match status" value="1"/>
</dbReference>
<dbReference type="RefSeq" id="XP_028987148.1">
    <property type="nucleotide sequence ID" value="XM_029131315.2"/>
</dbReference>
<feature type="domain" description="SAMD1-like winged helix (WH)" evidence="24">
    <location>
        <begin position="11"/>
        <end position="87"/>
    </location>
</feature>
<dbReference type="PANTHER" id="PTHR46379">
    <property type="entry name" value="ZINC FINGER MYND DOMAIN-CONTAINING"/>
    <property type="match status" value="1"/>
</dbReference>
<dbReference type="GO" id="GO:0140006">
    <property type="term" value="F:histone H3 reader activity"/>
    <property type="evidence" value="ECO:0007669"/>
    <property type="project" value="UniProtKB-ARBA"/>
</dbReference>
<organism evidence="25 26">
    <name type="scientific">Betta splendens</name>
    <name type="common">Siamese fighting fish</name>
    <dbReference type="NCBI Taxonomy" id="158456"/>
    <lineage>
        <taxon>Eukaryota</taxon>
        <taxon>Metazoa</taxon>
        <taxon>Chordata</taxon>
        <taxon>Craniata</taxon>
        <taxon>Vertebrata</taxon>
        <taxon>Euteleostomi</taxon>
        <taxon>Actinopterygii</taxon>
        <taxon>Neopterygii</taxon>
        <taxon>Teleostei</taxon>
        <taxon>Neoteleostei</taxon>
        <taxon>Acanthomorphata</taxon>
        <taxon>Anabantaria</taxon>
        <taxon>Anabantiformes</taxon>
        <taxon>Anabantoidei</taxon>
        <taxon>Osphronemidae</taxon>
        <taxon>Betta</taxon>
    </lineage>
</organism>
<dbReference type="InterPro" id="IPR013083">
    <property type="entry name" value="Znf_RING/FYVE/PHD"/>
</dbReference>
<feature type="domain" description="PHD-type" evidence="21">
    <location>
        <begin position="113"/>
        <end position="161"/>
    </location>
</feature>
<dbReference type="Gene3D" id="3.30.40.10">
    <property type="entry name" value="Zinc/RING finger domain, C3HC4 (zinc finger)"/>
    <property type="match status" value="1"/>
</dbReference>
<evidence type="ECO:0000256" key="5">
    <source>
        <dbReference type="ARBA" id="ARBA00022499"/>
    </source>
</evidence>
<keyword evidence="6" id="KW-0597">Phosphoprotein</keyword>
<dbReference type="GO" id="GO:0003714">
    <property type="term" value="F:transcription corepressor activity"/>
    <property type="evidence" value="ECO:0007669"/>
    <property type="project" value="InterPro"/>
</dbReference>
<feature type="compositionally biased region" description="Basic and acidic residues" evidence="19">
    <location>
        <begin position="400"/>
        <end position="411"/>
    </location>
</feature>
<dbReference type="InterPro" id="IPR001487">
    <property type="entry name" value="Bromodomain"/>
</dbReference>
<dbReference type="InterPro" id="IPR001965">
    <property type="entry name" value="Znf_PHD"/>
</dbReference>
<accession>A0A6P7KXE1</accession>
<dbReference type="SUPFAM" id="SSF57903">
    <property type="entry name" value="FYVE/PHD zinc finger"/>
    <property type="match status" value="1"/>
</dbReference>
<feature type="domain" description="Bromo" evidence="20">
    <location>
        <begin position="204"/>
        <end position="256"/>
    </location>
</feature>
<dbReference type="PROSITE" id="PS50016">
    <property type="entry name" value="ZF_PHD_2"/>
    <property type="match status" value="1"/>
</dbReference>
<keyword evidence="5" id="KW-1017">Isopeptide bond</keyword>
<comment type="subcellular location">
    <subcellularLocation>
        <location evidence="2">Chromosome</location>
    </subcellularLocation>
    <subcellularLocation>
        <location evidence="1">Nucleus</location>
    </subcellularLocation>
</comment>
<keyword evidence="10" id="KW-0832">Ubl conjugation</keyword>
<feature type="domain" description="MYND-type" evidence="23">
    <location>
        <begin position="607"/>
        <end position="642"/>
    </location>
</feature>
<dbReference type="CTD" id="10771"/>
<keyword evidence="3" id="KW-0158">Chromosome</keyword>
<dbReference type="SMART" id="SM00293">
    <property type="entry name" value="PWWP"/>
    <property type="match status" value="1"/>
</dbReference>
<dbReference type="Pfam" id="PF00439">
    <property type="entry name" value="Bromodomain"/>
    <property type="match status" value="1"/>
</dbReference>
<dbReference type="PROSITE" id="PS01360">
    <property type="entry name" value="ZF_MYND_1"/>
    <property type="match status" value="1"/>
</dbReference>
<dbReference type="SMART" id="SM00249">
    <property type="entry name" value="PHD"/>
    <property type="match status" value="1"/>
</dbReference>
<dbReference type="Pfam" id="PF00855">
    <property type="entry name" value="PWWP"/>
    <property type="match status" value="1"/>
</dbReference>
<evidence type="ECO:0000256" key="18">
    <source>
        <dbReference type="SAM" id="Coils"/>
    </source>
</evidence>
<evidence type="ECO:0000256" key="13">
    <source>
        <dbReference type="ARBA" id="ARBA00023117"/>
    </source>
</evidence>
<evidence type="ECO:0000256" key="10">
    <source>
        <dbReference type="ARBA" id="ARBA00022843"/>
    </source>
</evidence>
<keyword evidence="14" id="KW-0804">Transcription</keyword>
<evidence type="ECO:0000256" key="8">
    <source>
        <dbReference type="ARBA" id="ARBA00022771"/>
    </source>
</evidence>
<dbReference type="PROSITE" id="PS52014">
    <property type="entry name" value="SAMD1_WH"/>
    <property type="match status" value="1"/>
</dbReference>
<dbReference type="Pfam" id="PF24324">
    <property type="entry name" value="MYND_ZMYND11_ZMYD8"/>
    <property type="match status" value="1"/>
</dbReference>
<dbReference type="SUPFAM" id="SSF144232">
    <property type="entry name" value="HIT/MYND zinc finger-like"/>
    <property type="match status" value="1"/>
</dbReference>
<dbReference type="PROSITE" id="PS50014">
    <property type="entry name" value="BROMODOMAIN_2"/>
    <property type="match status" value="1"/>
</dbReference>
<name>A0A6P7KXE1_BETSP</name>
<dbReference type="InterPro" id="IPR036427">
    <property type="entry name" value="Bromodomain-like_sf"/>
</dbReference>
<dbReference type="GO" id="GO:0005634">
    <property type="term" value="C:nucleus"/>
    <property type="evidence" value="ECO:0007669"/>
    <property type="project" value="UniProtKB-SubCell"/>
</dbReference>
<dbReference type="PROSITE" id="PS01359">
    <property type="entry name" value="ZF_PHD_1"/>
    <property type="match status" value="1"/>
</dbReference>
<dbReference type="GO" id="GO:0003677">
    <property type="term" value="F:DNA binding"/>
    <property type="evidence" value="ECO:0007669"/>
    <property type="project" value="InterPro"/>
</dbReference>
<dbReference type="InterPro" id="IPR019787">
    <property type="entry name" value="Znf_PHD-finger"/>
</dbReference>
<dbReference type="PROSITE" id="PS50865">
    <property type="entry name" value="ZF_MYND_2"/>
    <property type="match status" value="1"/>
</dbReference>
<evidence type="ECO:0000256" key="4">
    <source>
        <dbReference type="ARBA" id="ARBA00022491"/>
    </source>
</evidence>
<keyword evidence="8 17" id="KW-0863">Zinc-finger</keyword>
<dbReference type="OrthoDB" id="6272564at2759"/>
<dbReference type="InterPro" id="IPR011011">
    <property type="entry name" value="Znf_FYVE_PHD"/>
</dbReference>
<dbReference type="InterPro" id="IPR047268">
    <property type="entry name" value="PWWP_BS69"/>
</dbReference>
<feature type="region of interest" description="Disordered" evidence="19">
    <location>
        <begin position="384"/>
        <end position="505"/>
    </location>
</feature>
<evidence type="ECO:0000256" key="19">
    <source>
        <dbReference type="SAM" id="MobiDB-lite"/>
    </source>
</evidence>
<evidence type="ECO:0000256" key="2">
    <source>
        <dbReference type="ARBA" id="ARBA00004286"/>
    </source>
</evidence>
<evidence type="ECO:0000256" key="17">
    <source>
        <dbReference type="PROSITE-ProRule" id="PRU00134"/>
    </source>
</evidence>
<evidence type="ECO:0000256" key="6">
    <source>
        <dbReference type="ARBA" id="ARBA00022553"/>
    </source>
</evidence>
<dbReference type="Gene3D" id="2.30.30.140">
    <property type="match status" value="1"/>
</dbReference>
<feature type="coiled-coil region" evidence="18">
    <location>
        <begin position="528"/>
        <end position="604"/>
    </location>
</feature>
<evidence type="ECO:0000256" key="14">
    <source>
        <dbReference type="ARBA" id="ARBA00023163"/>
    </source>
</evidence>
<keyword evidence="9" id="KW-0862">Zinc</keyword>
<dbReference type="GO" id="GO:0034243">
    <property type="term" value="P:regulation of transcription elongation by RNA polymerase II"/>
    <property type="evidence" value="ECO:0007669"/>
    <property type="project" value="InterPro"/>
</dbReference>
<dbReference type="InterPro" id="IPR057053">
    <property type="entry name" value="MYND_ZMYND11_ZMYD8"/>
</dbReference>
<dbReference type="InterPro" id="IPR057054">
    <property type="entry name" value="ZMYND11_CC"/>
</dbReference>
<evidence type="ECO:0000259" key="21">
    <source>
        <dbReference type="PROSITE" id="PS50016"/>
    </source>
</evidence>
<dbReference type="Gene3D" id="6.10.140.2220">
    <property type="match status" value="1"/>
</dbReference>
<evidence type="ECO:0000313" key="26">
    <source>
        <dbReference type="RefSeq" id="XP_028987147.1"/>
    </source>
</evidence>
<evidence type="ECO:0000313" key="25">
    <source>
        <dbReference type="Proteomes" id="UP000515150"/>
    </source>
</evidence>
<keyword evidence="12" id="KW-0805">Transcription regulation</keyword>
<proteinExistence type="predicted"/>
<sequence>MSKEIMSRVVKKRQADPKVVQYVWEAIEVIRNQKQIANMDRISKYLTRVFGMHPKETARQLSLAVKDGLVVETLTVGCKGSKAGIEQEGYWLPGDEMEPKAEGSKDWEAESHDWYCFECHLPGDVVSCDNCFRVYHLKCLSEENKPRDGGSHWQCVVCRVGPASGSKKKNLSKHEMSKYLRFIVQRMKERAVDLNKKGKDTKHPMYRRLIHTALDVTNIQENLSEGKYKTFEEFKADAQLIVHNTAILYGVSSDQAEIARLLFSDTCHELNELLLCKNCFYLSNARPDNWFCFPCSPSHDLVWAKMKGFGYWPAKVLQREDNQVDVRFFGHQHQRAWIPSDNIQDIKVSVQQLQVKRSNGWKKACEELEMYQRFLREGRMWKTKMEEGSPSQQQNQGQRQQEEARLERTDEAESSISSTSNEQVRHLKSSQEPKAKKSRRAQMVEPKEEVSDPEPEMEAVSSSQEIPVSSAPHQPEKLSVSTQTKRASGASPRTLHRGTQTSSDGACQNMCHEKYTKVFNDVKEMMKADNKRETERVVREALEKLRAEMEEEKRQAVSKAVSGAQAEMERKCKQVKEKCKEELVEEVKKLVAQHKQLISQTKKKQWCYNCEEEAMYHCCWNTSYCSIKCQQEHWHADHKRTCRRKR</sequence>
<evidence type="ECO:0000259" key="20">
    <source>
        <dbReference type="PROSITE" id="PS50014"/>
    </source>
</evidence>
<dbReference type="RefSeq" id="XP_028987147.1">
    <property type="nucleotide sequence ID" value="XM_029131314.3"/>
</dbReference>
<reference evidence="26 27" key="1">
    <citation type="submission" date="2025-04" db="UniProtKB">
        <authorList>
            <consortium name="RefSeq"/>
        </authorList>
    </citation>
    <scope>IDENTIFICATION</scope>
</reference>
<feature type="compositionally biased region" description="Basic and acidic residues" evidence="19">
    <location>
        <begin position="423"/>
        <end position="435"/>
    </location>
</feature>
<dbReference type="KEGG" id="bspl:114844173"/>
<dbReference type="GeneID" id="114844173"/>
<keyword evidence="25" id="KW-1185">Reference proteome</keyword>
<dbReference type="InterPro" id="IPR019786">
    <property type="entry name" value="Zinc_finger_PHD-type_CS"/>
</dbReference>
<dbReference type="GO" id="GO:0005694">
    <property type="term" value="C:chromosome"/>
    <property type="evidence" value="ECO:0007669"/>
    <property type="project" value="UniProtKB-SubCell"/>
</dbReference>
<keyword evidence="11" id="KW-0156">Chromatin regulator</keyword>
<dbReference type="GO" id="GO:0009966">
    <property type="term" value="P:regulation of signal transduction"/>
    <property type="evidence" value="ECO:0007669"/>
    <property type="project" value="TreeGrafter"/>
</dbReference>
<keyword evidence="15" id="KW-0539">Nucleus</keyword>
<evidence type="ECO:0000313" key="27">
    <source>
        <dbReference type="RefSeq" id="XP_028987148.1"/>
    </source>
</evidence>
<keyword evidence="13 16" id="KW-0103">Bromodomain</keyword>
<dbReference type="Proteomes" id="UP000515150">
    <property type="component" value="Chromosome 17"/>
</dbReference>
<evidence type="ECO:0000256" key="16">
    <source>
        <dbReference type="PROSITE-ProRule" id="PRU00035"/>
    </source>
</evidence>
<keyword evidence="7" id="KW-0479">Metal-binding</keyword>
<dbReference type="InterPro" id="IPR000313">
    <property type="entry name" value="PWWP_dom"/>
</dbReference>
<feature type="domain" description="PWWP" evidence="22">
    <location>
        <begin position="298"/>
        <end position="343"/>
    </location>
</feature>
<evidence type="ECO:0000256" key="12">
    <source>
        <dbReference type="ARBA" id="ARBA00023015"/>
    </source>
</evidence>
<dbReference type="SUPFAM" id="SSF47370">
    <property type="entry name" value="Bromodomain"/>
    <property type="match status" value="1"/>
</dbReference>
<evidence type="ECO:0000256" key="15">
    <source>
        <dbReference type="ARBA" id="ARBA00023242"/>
    </source>
</evidence>
<dbReference type="Pfam" id="PF21524">
    <property type="entry name" value="SAMD1_WH"/>
    <property type="match status" value="1"/>
</dbReference>
<dbReference type="CDD" id="cd20159">
    <property type="entry name" value="PWWP_BS69"/>
    <property type="match status" value="1"/>
</dbReference>
<dbReference type="InterPro" id="IPR047269">
    <property type="entry name" value="ZMY11"/>
</dbReference>
<dbReference type="SMART" id="SM00297">
    <property type="entry name" value="BROMO"/>
    <property type="match status" value="1"/>
</dbReference>
<dbReference type="AlphaFoldDB" id="A0A6P7KXE1"/>
<dbReference type="InterPro" id="IPR002893">
    <property type="entry name" value="Znf_MYND"/>
</dbReference>
<keyword evidence="4" id="KW-0678">Repressor</keyword>
<evidence type="ECO:0000259" key="23">
    <source>
        <dbReference type="PROSITE" id="PS50865"/>
    </source>
</evidence>
<evidence type="ECO:0000259" key="24">
    <source>
        <dbReference type="PROSITE" id="PS52014"/>
    </source>
</evidence>
<dbReference type="GO" id="GO:0008270">
    <property type="term" value="F:zinc ion binding"/>
    <property type="evidence" value="ECO:0007669"/>
    <property type="project" value="UniProtKB-KW"/>
</dbReference>
<dbReference type="CDD" id="cd15537">
    <property type="entry name" value="PHD_BS69"/>
    <property type="match status" value="1"/>
</dbReference>
<gene>
    <name evidence="26 27" type="primary">zmynd11</name>
</gene>
<dbReference type="Pfam" id="PF23461">
    <property type="entry name" value="ZMYND11_CC"/>
    <property type="match status" value="1"/>
</dbReference>
<evidence type="ECO:0000256" key="11">
    <source>
        <dbReference type="ARBA" id="ARBA00022853"/>
    </source>
</evidence>
<dbReference type="SUPFAM" id="SSF63748">
    <property type="entry name" value="Tudor/PWWP/MBT"/>
    <property type="match status" value="1"/>
</dbReference>
<evidence type="ECO:0000256" key="1">
    <source>
        <dbReference type="ARBA" id="ARBA00004123"/>
    </source>
</evidence>
<evidence type="ECO:0000256" key="7">
    <source>
        <dbReference type="ARBA" id="ARBA00022723"/>
    </source>
</evidence>
<dbReference type="Gene3D" id="1.20.920.10">
    <property type="entry name" value="Bromodomain-like"/>
    <property type="match status" value="1"/>
</dbReference>
<keyword evidence="18" id="KW-0175">Coiled coil</keyword>
<dbReference type="FunFam" id="6.10.140.2220:FF:000002">
    <property type="entry name" value="Protein kinase C-binding protein 1 isoform C"/>
    <property type="match status" value="1"/>
</dbReference>
<dbReference type="PROSITE" id="PS50812">
    <property type="entry name" value="PWWP"/>
    <property type="match status" value="1"/>
</dbReference>
<evidence type="ECO:0000256" key="3">
    <source>
        <dbReference type="ARBA" id="ARBA00022454"/>
    </source>
</evidence>